<name>A0A392T681_9FABA</name>
<dbReference type="EMBL" id="LXQA010515041">
    <property type="protein sequence ID" value="MCI56603.1"/>
    <property type="molecule type" value="Genomic_DNA"/>
</dbReference>
<organism evidence="2 3">
    <name type="scientific">Trifolium medium</name>
    <dbReference type="NCBI Taxonomy" id="97028"/>
    <lineage>
        <taxon>Eukaryota</taxon>
        <taxon>Viridiplantae</taxon>
        <taxon>Streptophyta</taxon>
        <taxon>Embryophyta</taxon>
        <taxon>Tracheophyta</taxon>
        <taxon>Spermatophyta</taxon>
        <taxon>Magnoliopsida</taxon>
        <taxon>eudicotyledons</taxon>
        <taxon>Gunneridae</taxon>
        <taxon>Pentapetalae</taxon>
        <taxon>rosids</taxon>
        <taxon>fabids</taxon>
        <taxon>Fabales</taxon>
        <taxon>Fabaceae</taxon>
        <taxon>Papilionoideae</taxon>
        <taxon>50 kb inversion clade</taxon>
        <taxon>NPAAA clade</taxon>
        <taxon>Hologalegina</taxon>
        <taxon>IRL clade</taxon>
        <taxon>Trifolieae</taxon>
        <taxon>Trifolium</taxon>
    </lineage>
</organism>
<keyword evidence="3" id="KW-1185">Reference proteome</keyword>
<comment type="caution">
    <text evidence="2">The sequence shown here is derived from an EMBL/GenBank/DDBJ whole genome shotgun (WGS) entry which is preliminary data.</text>
</comment>
<dbReference type="Proteomes" id="UP000265520">
    <property type="component" value="Unassembled WGS sequence"/>
</dbReference>
<evidence type="ECO:0000256" key="1">
    <source>
        <dbReference type="SAM" id="MobiDB-lite"/>
    </source>
</evidence>
<feature type="region of interest" description="Disordered" evidence="1">
    <location>
        <begin position="1"/>
        <end position="22"/>
    </location>
</feature>
<accession>A0A392T681</accession>
<dbReference type="AlphaFoldDB" id="A0A392T681"/>
<proteinExistence type="predicted"/>
<evidence type="ECO:0000313" key="2">
    <source>
        <dbReference type="EMBL" id="MCI56603.1"/>
    </source>
</evidence>
<reference evidence="2 3" key="1">
    <citation type="journal article" date="2018" name="Front. Plant Sci.">
        <title>Red Clover (Trifolium pratense) and Zigzag Clover (T. medium) - A Picture of Genomic Similarities and Differences.</title>
        <authorList>
            <person name="Dluhosova J."/>
            <person name="Istvanek J."/>
            <person name="Nedelnik J."/>
            <person name="Repkova J."/>
        </authorList>
    </citation>
    <scope>NUCLEOTIDE SEQUENCE [LARGE SCALE GENOMIC DNA]</scope>
    <source>
        <strain evidence="3">cv. 10/8</strain>
        <tissue evidence="2">Leaf</tissue>
    </source>
</reference>
<sequence length="22" mass="2273">PGSDSDIPLNTSDDEGKLARGE</sequence>
<feature type="non-terminal residue" evidence="2">
    <location>
        <position position="1"/>
    </location>
</feature>
<evidence type="ECO:0000313" key="3">
    <source>
        <dbReference type="Proteomes" id="UP000265520"/>
    </source>
</evidence>
<protein>
    <submittedName>
        <fullName evidence="2">Uncharacterized protein</fullName>
    </submittedName>
</protein>